<dbReference type="SUPFAM" id="SSF52151">
    <property type="entry name" value="FabD/lysophospholipase-like"/>
    <property type="match status" value="1"/>
</dbReference>
<evidence type="ECO:0000313" key="17">
    <source>
        <dbReference type="EMBL" id="ODR06628.1"/>
    </source>
</evidence>
<dbReference type="InterPro" id="IPR057326">
    <property type="entry name" value="KR_dom"/>
</dbReference>
<dbReference type="SUPFAM" id="SSF51735">
    <property type="entry name" value="NAD(P)-binding Rossmann-fold domains"/>
    <property type="match status" value="3"/>
</dbReference>
<evidence type="ECO:0000259" key="14">
    <source>
        <dbReference type="PROSITE" id="PS50075"/>
    </source>
</evidence>
<dbReference type="InterPro" id="IPR018201">
    <property type="entry name" value="Ketoacyl_synth_AS"/>
</dbReference>
<dbReference type="SUPFAM" id="SSF47336">
    <property type="entry name" value="ACP-like"/>
    <property type="match status" value="1"/>
</dbReference>
<dbReference type="Pfam" id="PF14765">
    <property type="entry name" value="PS-DH"/>
    <property type="match status" value="1"/>
</dbReference>
<comment type="cofactor">
    <cofactor evidence="1">
        <name>pantetheine 4'-phosphate</name>
        <dbReference type="ChEBI" id="CHEBI:47942"/>
    </cofactor>
</comment>
<gene>
    <name evidence="17" type="ORF">BHQ21_11150</name>
</gene>
<dbReference type="InterPro" id="IPR006162">
    <property type="entry name" value="Ppantetheine_attach_site"/>
</dbReference>
<dbReference type="Pfam" id="PF00550">
    <property type="entry name" value="PP-binding"/>
    <property type="match status" value="1"/>
</dbReference>
<comment type="pathway">
    <text evidence="2">Antibiotic biosynthesis.</text>
</comment>
<evidence type="ECO:0000256" key="1">
    <source>
        <dbReference type="ARBA" id="ARBA00001957"/>
    </source>
</evidence>
<dbReference type="InterPro" id="IPR016035">
    <property type="entry name" value="Acyl_Trfase/lysoPLipase"/>
</dbReference>
<dbReference type="PROSITE" id="PS50075">
    <property type="entry name" value="CARRIER"/>
    <property type="match status" value="1"/>
</dbReference>
<dbReference type="Gene3D" id="3.90.180.10">
    <property type="entry name" value="Medium-chain alcohol dehydrogenases, catalytic domain"/>
    <property type="match status" value="1"/>
</dbReference>
<dbReference type="GO" id="GO:0004315">
    <property type="term" value="F:3-oxoacyl-[acyl-carrier-protein] synthase activity"/>
    <property type="evidence" value="ECO:0007669"/>
    <property type="project" value="InterPro"/>
</dbReference>
<dbReference type="PROSITE" id="PS52019">
    <property type="entry name" value="PKS_MFAS_DH"/>
    <property type="match status" value="1"/>
</dbReference>
<evidence type="ECO:0000256" key="12">
    <source>
        <dbReference type="PROSITE-ProRule" id="PRU01363"/>
    </source>
</evidence>
<dbReference type="FunFam" id="3.40.50.720:FF:000209">
    <property type="entry name" value="Polyketide synthase Pks12"/>
    <property type="match status" value="1"/>
</dbReference>
<dbReference type="InterPro" id="IPR020843">
    <property type="entry name" value="ER"/>
</dbReference>
<dbReference type="SUPFAM" id="SSF55048">
    <property type="entry name" value="Probable ACP-binding domain of malonyl-CoA ACP transacylase"/>
    <property type="match status" value="1"/>
</dbReference>
<dbReference type="Pfam" id="PF00109">
    <property type="entry name" value="ketoacyl-synt"/>
    <property type="match status" value="1"/>
</dbReference>
<dbReference type="SMART" id="SM00829">
    <property type="entry name" value="PKS_ER"/>
    <property type="match status" value="1"/>
</dbReference>
<dbReference type="STRING" id="243061.AWC25_23070"/>
<dbReference type="InterPro" id="IPR014031">
    <property type="entry name" value="Ketoacyl_synth_C"/>
</dbReference>
<reference evidence="18" key="1">
    <citation type="submission" date="2016-09" db="EMBL/GenBank/DDBJ databases">
        <authorList>
            <person name="Greninger A.L."/>
            <person name="Jerome K.R."/>
            <person name="Mcnair B."/>
            <person name="Wallis C."/>
            <person name="Fang F."/>
        </authorList>
    </citation>
    <scope>NUCLEOTIDE SEQUENCE [LARGE SCALE GENOMIC DNA]</scope>
    <source>
        <strain evidence="18">BC1_M4</strain>
    </source>
</reference>
<dbReference type="PROSITE" id="PS52004">
    <property type="entry name" value="KS3_2"/>
    <property type="match status" value="1"/>
</dbReference>
<dbReference type="InterPro" id="IPR013968">
    <property type="entry name" value="PKS_KR"/>
</dbReference>
<dbReference type="FunFam" id="3.90.180.10:FF:000032">
    <property type="entry name" value="Probable polyketide synthase pks1"/>
    <property type="match status" value="1"/>
</dbReference>
<dbReference type="Pfam" id="PF08659">
    <property type="entry name" value="KR"/>
    <property type="match status" value="1"/>
</dbReference>
<comment type="caution">
    <text evidence="17">The sequence shown here is derived from an EMBL/GenBank/DDBJ whole genome shotgun (WGS) entry which is preliminary data.</text>
</comment>
<dbReference type="Pfam" id="PF08990">
    <property type="entry name" value="Docking"/>
    <property type="match status" value="1"/>
</dbReference>
<evidence type="ECO:0000256" key="7">
    <source>
        <dbReference type="ARBA" id="ARBA00022832"/>
    </source>
</evidence>
<dbReference type="InterPro" id="IPR032821">
    <property type="entry name" value="PKS_assoc"/>
</dbReference>
<feature type="region of interest" description="Disordered" evidence="13">
    <location>
        <begin position="459"/>
        <end position="480"/>
    </location>
</feature>
<dbReference type="SMART" id="SM00827">
    <property type="entry name" value="PKS_AT"/>
    <property type="match status" value="1"/>
</dbReference>
<dbReference type="InterPro" id="IPR049900">
    <property type="entry name" value="PKS_mFAS_DH"/>
</dbReference>
<keyword evidence="9" id="KW-0045">Antibiotic biosynthesis</keyword>
<dbReference type="Gene3D" id="3.30.70.3290">
    <property type="match status" value="1"/>
</dbReference>
<dbReference type="FunFam" id="3.40.366.10:FF:000002">
    <property type="entry name" value="Probable polyketide synthase 2"/>
    <property type="match status" value="1"/>
</dbReference>
<keyword evidence="10" id="KW-0511">Multifunctional enzyme</keyword>
<dbReference type="InterPro" id="IPR001227">
    <property type="entry name" value="Ac_transferase_dom_sf"/>
</dbReference>
<name>A0A1E3SYF2_9MYCO</name>
<comment type="pathway">
    <text evidence="3">Lipid metabolism.</text>
</comment>
<proteinExistence type="predicted"/>
<dbReference type="InterPro" id="IPR020841">
    <property type="entry name" value="PKS_Beta-ketoAc_synthase_dom"/>
</dbReference>
<dbReference type="PANTHER" id="PTHR43775">
    <property type="entry name" value="FATTY ACID SYNTHASE"/>
    <property type="match status" value="1"/>
</dbReference>
<evidence type="ECO:0000256" key="6">
    <source>
        <dbReference type="ARBA" id="ARBA00022679"/>
    </source>
</evidence>
<organism evidence="17 18">
    <name type="scientific">Mycobacterium sherrisii</name>
    <dbReference type="NCBI Taxonomy" id="243061"/>
    <lineage>
        <taxon>Bacteria</taxon>
        <taxon>Bacillati</taxon>
        <taxon>Actinomycetota</taxon>
        <taxon>Actinomycetes</taxon>
        <taxon>Mycobacteriales</taxon>
        <taxon>Mycobacteriaceae</taxon>
        <taxon>Mycobacterium</taxon>
        <taxon>Mycobacterium simiae complex</taxon>
    </lineage>
</organism>
<dbReference type="GO" id="GO:0016491">
    <property type="term" value="F:oxidoreductase activity"/>
    <property type="evidence" value="ECO:0007669"/>
    <property type="project" value="InterPro"/>
</dbReference>
<sequence length="2136" mass="220270">MTSSSDELIGALRASLKDNERLKRENREYLAAASEPLALVGMACRYPGGIDSPEALWDMVAEGRDVVSEFPADRGWDLAALFDPDPDATGKSYTRSGGFLSHVADFDAAFFGIAPSEALAMDPQQRLLLEVSWEALERAGIDPLGLRGSATGVFAGIFHGSYGGQGRVPGDLERYGLRGSTLSVASGRVAYSLGLQGPAVSVDTACSSSLVALHLAARALRSGECDLALVGGVTVMATPAMFVEFSRQRALSPDGRCKAYAGAADGTGFSEGVGALVLERLADARRLGHRVLALVRGSAVNQDGASNGLATPNGPAQQRVIRAALESARLGTADVDLVEGHGTGTTLGDPIEAQAILATYGQDRPAGRPLWLGSIKSNMGHTSAAAGVAGVIKMVQAMRHGVMPKTLHVDVPTPHVDWSPGAVALLTDQQPWPARDRPRRAGVSSFGISGTNAHVILEQPPAVPTPSKGVDSTANNDSRPVPWVLSARSPEALAGQAQRLLERVQAEPDLDVDDVGFSLVSTRSTFEHRAVVVGDRDLLAAGLAGLAAGEPGPNVVAGRARGVGKTVFVFPGQGSQWLGMGAQLLDTAPVFGEHVNRCDKALGEYLDWSLIDVIRGAPGAPGLDRVDVVQPVLWAMMVSLAALWRSVGVHPDAVIGHSQGEIAAAYVAGALSLDDAARVVALRSRLLLRLSGSGGMVSLACGVTRARELLEPSDGRLNIAAVNGISAVVVSGAVEALDELMRRCESTDIRARRIDVDYASHSAQVEPIREPLTQALAGIAPRSSPVTFISTVTGEPIDTADLDADYWYRSIRQTVQFEQALRTAGGAGYQVFIESSPHPVLIAGIEDTIATRNTMEPVVIPTLGRDDGGLDRFWLSAGQAHATGVAVDWLSVFPGAAPVDLPTYAFQGRRFWLPPVQAGGGDPHALGVTGAEHGLLGAVVQRPDSGGVVLTGSLSVAAQPWLSDHAVAGAVLFPGAGFVELALRAGDEVGCAVVDELTLAAPLLLPPADGVAVQVSVGPAGASGRWPVSIYSLAAQGGSEWTRHAEGLLSTGPIAPAADLSVWPPVGAAAVDVTDAYPQLTQRGYEYGPAFRGLRAMWRLDNAVFAEVGVPEGVTVGGFGIHPVLLDAALHAMGVVGDQAETMLPFSWQGVCLHAAGASRVRVRIAPVGISAVSVDLADGSGLPVLSVRELVVRPISIGALSAALAAAAGGAGGLYELAWSPVSVEVNGVGVGGVWVWEPPLGDSVAGVYAATHEALGVLQSWLAGADGRVLVVLTRGAVGLAGEGVVDLAGAAVWGLVRAAQAEQPGRVVLVDSDGSLEIGDVIGCGEPQLVVRSGVAHAARLVAVGAGAVLELPAGGWRLAAGGGGTLEDVVVVPAPGTELGSGQVRVAVAAVGVNFRDVLVALGMYPGGGELGAEGAGVVVEVGSGVGGLAVGDVVMGLLGVVGSEAVVDARLVTVVPAGWSLAQAAGVPVVFLTALYGLSVLAGVRAGERVLVHAATGGVGMAAVQLARFWGAEVFVTASRGKWDVLRALGFDDDHIGDTRSVEFEQKFLVTTGGAGVDVVLNSLAGEFLDASLRLLVGGGRFIEMGKTDLRDPAAMPEGVRYRAFDLMEAGPDLIASMLTELMSLFAAGVLKPLPSKAFDVRSASAAYRFVSQARQIGKVVLTLPDGPGDRVLATAGGSLAGGSVVVTGGTGMVGAAVAAHLVARYGVGHVVLVSRRGGEADGVSAVVEGLTGAGAQVSVVACDVADRVAVAELIAGLPARFPLRGVFHAAGVLDDGLIGSLSADRVDAVLRAKVDGAWNLHELTRDRDLSAFVLFSSMAGIVGSPGQGNYAAANSFLDALAAARRAQGLPGLSVAWGLWEQASGMTAHLDERDKARMSRIGLAPMATEQALRLLDAAMLTEQPTMVAARIDAGALADNSASLPPLLSQLVTRPIRRIIDDSETSSASMTSLVARLQGLSAGQRHVELVELVCRNAATVLGRPNAGDINAGSVFQDLGFDSLTAVELRNRLKTATGLTLSPTLIFDYPTPIVLAEHLDSRLAASTAPDTGSAKPADLMARFNHITRELHTLLNQPDWQPEDKPHLATRLQALLSTFGPGPDPLNLHGTDDEDIHTATESELFAILDEELGS</sequence>
<dbReference type="SMART" id="SM00825">
    <property type="entry name" value="PKS_KS"/>
    <property type="match status" value="1"/>
</dbReference>
<feature type="region of interest" description="N-terminal hotdog fold" evidence="12">
    <location>
        <begin position="933"/>
        <end position="1056"/>
    </location>
</feature>
<dbReference type="CDD" id="cd08956">
    <property type="entry name" value="KR_3_FAS_SDR_x"/>
    <property type="match status" value="1"/>
</dbReference>
<dbReference type="PROSITE" id="PS00606">
    <property type="entry name" value="KS3_1"/>
    <property type="match status" value="1"/>
</dbReference>
<dbReference type="InterPro" id="IPR009081">
    <property type="entry name" value="PP-bd_ACP"/>
</dbReference>
<dbReference type="Pfam" id="PF21089">
    <property type="entry name" value="PKS_DH_N"/>
    <property type="match status" value="1"/>
</dbReference>
<protein>
    <submittedName>
        <fullName evidence="17">Polyketide synthase</fullName>
    </submittedName>
</protein>
<dbReference type="InterPro" id="IPR016036">
    <property type="entry name" value="Malonyl_transacylase_ACP-bd"/>
</dbReference>
<keyword evidence="5" id="KW-0597">Phosphoprotein</keyword>
<evidence type="ECO:0000259" key="16">
    <source>
        <dbReference type="PROSITE" id="PS52019"/>
    </source>
</evidence>
<keyword evidence="7" id="KW-0276">Fatty acid metabolism</keyword>
<dbReference type="Gene3D" id="3.40.366.10">
    <property type="entry name" value="Malonyl-Coenzyme A Acyl Carrier Protein, domain 2"/>
    <property type="match status" value="1"/>
</dbReference>
<keyword evidence="18" id="KW-1185">Reference proteome</keyword>
<dbReference type="Gene3D" id="3.40.50.720">
    <property type="entry name" value="NAD(P)-binding Rossmann-like Domain"/>
    <property type="match status" value="3"/>
</dbReference>
<dbReference type="Pfam" id="PF13602">
    <property type="entry name" value="ADH_zinc_N_2"/>
    <property type="match status" value="1"/>
</dbReference>
<dbReference type="SUPFAM" id="SSF53901">
    <property type="entry name" value="Thiolase-like"/>
    <property type="match status" value="1"/>
</dbReference>
<dbReference type="InterPro" id="IPR050091">
    <property type="entry name" value="PKS_NRPS_Biosynth_Enz"/>
</dbReference>
<dbReference type="PANTHER" id="PTHR43775:SF51">
    <property type="entry name" value="INACTIVE PHENOLPHTHIOCEROL SYNTHESIS POLYKETIDE SYNTHASE TYPE I PKS1-RELATED"/>
    <property type="match status" value="1"/>
</dbReference>
<dbReference type="EMBL" id="MIHC01000016">
    <property type="protein sequence ID" value="ODR06628.1"/>
    <property type="molecule type" value="Genomic_DNA"/>
</dbReference>
<dbReference type="InterPro" id="IPR013154">
    <property type="entry name" value="ADH-like_N"/>
</dbReference>
<dbReference type="GO" id="GO:0004312">
    <property type="term" value="F:fatty acid synthase activity"/>
    <property type="evidence" value="ECO:0007669"/>
    <property type="project" value="TreeGrafter"/>
</dbReference>
<dbReference type="Pfam" id="PF00698">
    <property type="entry name" value="Acyl_transf_1"/>
    <property type="match status" value="1"/>
</dbReference>
<keyword evidence="4" id="KW-0596">Phosphopantetheine</keyword>
<dbReference type="InterPro" id="IPR014030">
    <property type="entry name" value="Ketoacyl_synth_N"/>
</dbReference>
<dbReference type="Gene3D" id="3.10.129.110">
    <property type="entry name" value="Polyketide synthase dehydratase"/>
    <property type="match status" value="1"/>
</dbReference>
<feature type="active site" description="Proton acceptor; for dehydratase activity" evidence="12">
    <location>
        <position position="965"/>
    </location>
</feature>
<evidence type="ECO:0000256" key="11">
    <source>
        <dbReference type="ARBA" id="ARBA00023315"/>
    </source>
</evidence>
<dbReference type="InterPro" id="IPR049552">
    <property type="entry name" value="PKS_DH_N"/>
</dbReference>
<keyword evidence="6" id="KW-0808">Transferase</keyword>
<evidence type="ECO:0000256" key="5">
    <source>
        <dbReference type="ARBA" id="ARBA00022553"/>
    </source>
</evidence>
<dbReference type="GO" id="GO:0031177">
    <property type="term" value="F:phosphopantetheine binding"/>
    <property type="evidence" value="ECO:0007669"/>
    <property type="project" value="InterPro"/>
</dbReference>
<keyword evidence="11" id="KW-0012">Acyltransferase</keyword>
<dbReference type="Pfam" id="PF02801">
    <property type="entry name" value="Ketoacyl-synt_C"/>
    <property type="match status" value="1"/>
</dbReference>
<accession>A0A1E3SYF2</accession>
<dbReference type="PROSITE" id="PS00012">
    <property type="entry name" value="PHOSPHOPANTETHEINE"/>
    <property type="match status" value="1"/>
</dbReference>
<evidence type="ECO:0000256" key="4">
    <source>
        <dbReference type="ARBA" id="ARBA00022450"/>
    </source>
</evidence>
<feature type="region of interest" description="C-terminal hotdog fold" evidence="12">
    <location>
        <begin position="1068"/>
        <end position="1202"/>
    </location>
</feature>
<dbReference type="RefSeq" id="WP_069400358.1">
    <property type="nucleotide sequence ID" value="NZ_MIHC01000016.1"/>
</dbReference>
<feature type="domain" description="Ketosynthase family 3 (KS3)" evidence="15">
    <location>
        <begin position="34"/>
        <end position="459"/>
    </location>
</feature>
<dbReference type="InterPro" id="IPR014043">
    <property type="entry name" value="Acyl_transferase_dom"/>
</dbReference>
<evidence type="ECO:0000259" key="15">
    <source>
        <dbReference type="PROSITE" id="PS52004"/>
    </source>
</evidence>
<dbReference type="InterPro" id="IPR055123">
    <property type="entry name" value="SpnB-like_Rossmann"/>
</dbReference>
<evidence type="ECO:0000256" key="10">
    <source>
        <dbReference type="ARBA" id="ARBA00023268"/>
    </source>
</evidence>
<feature type="active site" description="Proton donor; for dehydratase activity" evidence="12">
    <location>
        <position position="1127"/>
    </location>
</feature>
<dbReference type="CDD" id="cd05195">
    <property type="entry name" value="enoyl_red"/>
    <property type="match status" value="1"/>
</dbReference>
<dbReference type="SUPFAM" id="SSF50129">
    <property type="entry name" value="GroES-like"/>
    <property type="match status" value="1"/>
</dbReference>
<dbReference type="SMART" id="SM00826">
    <property type="entry name" value="PKS_DH"/>
    <property type="match status" value="1"/>
</dbReference>
<evidence type="ECO:0000256" key="3">
    <source>
        <dbReference type="ARBA" id="ARBA00005189"/>
    </source>
</evidence>
<dbReference type="FunFam" id="1.10.1200.10:FF:000007">
    <property type="entry name" value="Probable polyketide synthase pks17"/>
    <property type="match status" value="1"/>
</dbReference>
<evidence type="ECO:0000256" key="13">
    <source>
        <dbReference type="SAM" id="MobiDB-lite"/>
    </source>
</evidence>
<dbReference type="InterPro" id="IPR015083">
    <property type="entry name" value="NorB/c/GfsB-D-like_docking"/>
</dbReference>
<dbReference type="InterPro" id="IPR011032">
    <property type="entry name" value="GroES-like_sf"/>
</dbReference>
<dbReference type="GO" id="GO:0033068">
    <property type="term" value="P:macrolide biosynthetic process"/>
    <property type="evidence" value="ECO:0007669"/>
    <property type="project" value="UniProtKB-ARBA"/>
</dbReference>
<dbReference type="Pfam" id="PF16197">
    <property type="entry name" value="KAsynt_C_assoc"/>
    <property type="match status" value="1"/>
</dbReference>
<dbReference type="InterPro" id="IPR042104">
    <property type="entry name" value="PKS_dehydratase_sf"/>
</dbReference>
<dbReference type="GO" id="GO:0006633">
    <property type="term" value="P:fatty acid biosynthetic process"/>
    <property type="evidence" value="ECO:0007669"/>
    <property type="project" value="InterPro"/>
</dbReference>
<keyword evidence="8" id="KW-0443">Lipid metabolism</keyword>
<evidence type="ECO:0000256" key="2">
    <source>
        <dbReference type="ARBA" id="ARBA00004792"/>
    </source>
</evidence>
<evidence type="ECO:0000256" key="8">
    <source>
        <dbReference type="ARBA" id="ARBA00023098"/>
    </source>
</evidence>
<dbReference type="InterPro" id="IPR020807">
    <property type="entry name" value="PKS_DH"/>
</dbReference>
<feature type="domain" description="PKS/mFAS DH" evidence="16">
    <location>
        <begin position="933"/>
        <end position="1202"/>
    </location>
</feature>
<dbReference type="InterPro" id="IPR049551">
    <property type="entry name" value="PKS_DH_C"/>
</dbReference>
<dbReference type="Proteomes" id="UP000094224">
    <property type="component" value="Unassembled WGS sequence"/>
</dbReference>
<feature type="domain" description="Carrier" evidence="14">
    <location>
        <begin position="1971"/>
        <end position="2046"/>
    </location>
</feature>
<dbReference type="InterPro" id="IPR020806">
    <property type="entry name" value="PKS_PP-bd"/>
</dbReference>
<dbReference type="Pfam" id="PF08240">
    <property type="entry name" value="ADH_N"/>
    <property type="match status" value="1"/>
</dbReference>
<dbReference type="Pfam" id="PF22953">
    <property type="entry name" value="SpnB_Rossmann"/>
    <property type="match status" value="1"/>
</dbReference>
<dbReference type="InterPro" id="IPR036736">
    <property type="entry name" value="ACP-like_sf"/>
</dbReference>
<dbReference type="FunFam" id="3.40.50.720:FF:000381">
    <property type="entry name" value="Probable polyketide synthase pks17"/>
    <property type="match status" value="1"/>
</dbReference>
<dbReference type="FunFam" id="3.40.47.10:FF:000019">
    <property type="entry name" value="Polyketide synthase type I"/>
    <property type="match status" value="1"/>
</dbReference>
<dbReference type="InterPro" id="IPR036291">
    <property type="entry name" value="NAD(P)-bd_dom_sf"/>
</dbReference>
<evidence type="ECO:0000256" key="9">
    <source>
        <dbReference type="ARBA" id="ARBA00023194"/>
    </source>
</evidence>
<dbReference type="SMART" id="SM01294">
    <property type="entry name" value="PKS_PP_betabranch"/>
    <property type="match status" value="1"/>
</dbReference>
<dbReference type="Gene3D" id="3.40.47.10">
    <property type="match status" value="1"/>
</dbReference>
<dbReference type="InterPro" id="IPR016039">
    <property type="entry name" value="Thiolase-like"/>
</dbReference>
<dbReference type="Gene3D" id="1.10.1200.10">
    <property type="entry name" value="ACP-like"/>
    <property type="match status" value="1"/>
</dbReference>
<dbReference type="SMART" id="SM00823">
    <property type="entry name" value="PKS_PP"/>
    <property type="match status" value="1"/>
</dbReference>
<dbReference type="FunFam" id="3.10.129.110:FF:000003">
    <property type="entry name" value="Probable polyketide synthase pks1"/>
    <property type="match status" value="1"/>
</dbReference>
<dbReference type="CDD" id="cd00833">
    <property type="entry name" value="PKS"/>
    <property type="match status" value="1"/>
</dbReference>
<evidence type="ECO:0000313" key="18">
    <source>
        <dbReference type="Proteomes" id="UP000094224"/>
    </source>
</evidence>
<dbReference type="SMART" id="SM00822">
    <property type="entry name" value="PKS_KR"/>
    <property type="match status" value="1"/>
</dbReference>